<dbReference type="CDD" id="cd00683">
    <property type="entry name" value="Trans_IPPS_HH"/>
    <property type="match status" value="1"/>
</dbReference>
<dbReference type="Pfam" id="PF00494">
    <property type="entry name" value="SQS_PSY"/>
    <property type="match status" value="1"/>
</dbReference>
<evidence type="ECO:0000313" key="3">
    <source>
        <dbReference type="Proteomes" id="UP001064933"/>
    </source>
</evidence>
<dbReference type="SUPFAM" id="SSF48576">
    <property type="entry name" value="Terpenoid synthases"/>
    <property type="match status" value="1"/>
</dbReference>
<dbReference type="Gene3D" id="1.10.600.10">
    <property type="entry name" value="Farnesyl Diphosphate Synthase"/>
    <property type="match status" value="1"/>
</dbReference>
<dbReference type="EMBL" id="CP104562">
    <property type="protein sequence ID" value="UXH78578.1"/>
    <property type="molecule type" value="Genomic_DNA"/>
</dbReference>
<dbReference type="PROSITE" id="PS01045">
    <property type="entry name" value="SQUALEN_PHYTOEN_SYN_2"/>
    <property type="match status" value="1"/>
</dbReference>
<evidence type="ECO:0000313" key="2">
    <source>
        <dbReference type="EMBL" id="UXH78578.1"/>
    </source>
</evidence>
<dbReference type="SFLD" id="SFLDG01018">
    <property type="entry name" value="Squalene/Phytoene_Synthase_Lik"/>
    <property type="match status" value="1"/>
</dbReference>
<proteinExistence type="predicted"/>
<organism evidence="2 3">
    <name type="scientific">Roseateles amylovorans</name>
    <dbReference type="NCBI Taxonomy" id="2978473"/>
    <lineage>
        <taxon>Bacteria</taxon>
        <taxon>Pseudomonadati</taxon>
        <taxon>Pseudomonadota</taxon>
        <taxon>Betaproteobacteria</taxon>
        <taxon>Burkholderiales</taxon>
        <taxon>Sphaerotilaceae</taxon>
        <taxon>Roseateles</taxon>
    </lineage>
</organism>
<name>A0ABY6B084_9BURK</name>
<dbReference type="SFLD" id="SFLDS00005">
    <property type="entry name" value="Isoprenoid_Synthase_Type_I"/>
    <property type="match status" value="1"/>
</dbReference>
<accession>A0ABY6B084</accession>
<sequence>MHDPRELLEADLAVCRASLAYHSKTFHAASLLLPPDVRAPATVLYGFCRLADDTVDVEGGRRLALTQLRRRLDGVFDGRPQPVAADRALAAVVARYGIPRALLDLLLEGLAWDVEGRRYESLEDLQDYAARVAGSVGAMMSLLMGTRDPAALARACDLGVAMQLSNIARDVGEDARMGRLYLPQQWLRDAGLDPETWLADPRHSPALASVVQRLLQAAEPLYTRAAAGITRLPLACRPGINAARFLYAAVGQEVARAGFDAVQRRAVVPGARKLKWLALAGLDLWPSQRLLSAPTLPACEPLLAAVASVPVPERVPRAEALIDLFSRLEREDRDAAWQRSAA</sequence>
<dbReference type="InterPro" id="IPR008949">
    <property type="entry name" value="Isoprenoid_synthase_dom_sf"/>
</dbReference>
<evidence type="ECO:0000256" key="1">
    <source>
        <dbReference type="ARBA" id="ARBA00022679"/>
    </source>
</evidence>
<gene>
    <name evidence="2" type="ORF">N4261_01165</name>
</gene>
<dbReference type="InterPro" id="IPR044843">
    <property type="entry name" value="Trans_IPPS_bact-type"/>
</dbReference>
<reference evidence="2" key="1">
    <citation type="submission" date="2022-10" db="EMBL/GenBank/DDBJ databases">
        <title>Characterization and whole genome sequencing of a new Roseateles species, isolated from fresh water.</title>
        <authorList>
            <person name="Guliayeva D.Y."/>
            <person name="Akhremchuk A.E."/>
            <person name="Sikolenko M.A."/>
            <person name="Valentovich L.N."/>
            <person name="Sidarenka A.V."/>
        </authorList>
    </citation>
    <scope>NUCLEOTIDE SEQUENCE</scope>
    <source>
        <strain evidence="2">BIM B-1768</strain>
    </source>
</reference>
<dbReference type="InterPro" id="IPR002060">
    <property type="entry name" value="Squ/phyt_synthse"/>
</dbReference>
<protein>
    <submittedName>
        <fullName evidence="2">Phytoene/squalene synthase family protein</fullName>
    </submittedName>
</protein>
<keyword evidence="1" id="KW-0808">Transferase</keyword>
<dbReference type="InterPro" id="IPR019845">
    <property type="entry name" value="Squalene/phytoene_synthase_CS"/>
</dbReference>
<dbReference type="PANTHER" id="PTHR31480">
    <property type="entry name" value="BIFUNCTIONAL LYCOPENE CYCLASE/PHYTOENE SYNTHASE"/>
    <property type="match status" value="1"/>
</dbReference>
<dbReference type="Proteomes" id="UP001064933">
    <property type="component" value="Chromosome"/>
</dbReference>
<keyword evidence="3" id="KW-1185">Reference proteome</keyword>
<dbReference type="InterPro" id="IPR033904">
    <property type="entry name" value="Trans_IPPS_HH"/>
</dbReference>
<dbReference type="RefSeq" id="WP_261758405.1">
    <property type="nucleotide sequence ID" value="NZ_CP104562.2"/>
</dbReference>
<dbReference type="SFLD" id="SFLDG01212">
    <property type="entry name" value="Phytoene_synthase_like"/>
    <property type="match status" value="1"/>
</dbReference>